<feature type="compositionally biased region" description="Low complexity" evidence="1">
    <location>
        <begin position="102"/>
        <end position="115"/>
    </location>
</feature>
<reference evidence="2 3" key="1">
    <citation type="journal article" date="2018" name="Nat. Ecol. Evol.">
        <title>Pezizomycetes genomes reveal the molecular basis of ectomycorrhizal truffle lifestyle.</title>
        <authorList>
            <person name="Murat C."/>
            <person name="Payen T."/>
            <person name="Noel B."/>
            <person name="Kuo A."/>
            <person name="Morin E."/>
            <person name="Chen J."/>
            <person name="Kohler A."/>
            <person name="Krizsan K."/>
            <person name="Balestrini R."/>
            <person name="Da Silva C."/>
            <person name="Montanini B."/>
            <person name="Hainaut M."/>
            <person name="Levati E."/>
            <person name="Barry K.W."/>
            <person name="Belfiori B."/>
            <person name="Cichocki N."/>
            <person name="Clum A."/>
            <person name="Dockter R.B."/>
            <person name="Fauchery L."/>
            <person name="Guy J."/>
            <person name="Iotti M."/>
            <person name="Le Tacon F."/>
            <person name="Lindquist E.A."/>
            <person name="Lipzen A."/>
            <person name="Malagnac F."/>
            <person name="Mello A."/>
            <person name="Molinier V."/>
            <person name="Miyauchi S."/>
            <person name="Poulain J."/>
            <person name="Riccioni C."/>
            <person name="Rubini A."/>
            <person name="Sitrit Y."/>
            <person name="Splivallo R."/>
            <person name="Traeger S."/>
            <person name="Wang M."/>
            <person name="Zifcakova L."/>
            <person name="Wipf D."/>
            <person name="Zambonelli A."/>
            <person name="Paolocci F."/>
            <person name="Nowrousian M."/>
            <person name="Ottonello S."/>
            <person name="Baldrian P."/>
            <person name="Spatafora J.W."/>
            <person name="Henrissat B."/>
            <person name="Nagy L.G."/>
            <person name="Aury J.M."/>
            <person name="Wincker P."/>
            <person name="Grigoriev I.V."/>
            <person name="Bonfante P."/>
            <person name="Martin F.M."/>
        </authorList>
    </citation>
    <scope>NUCLEOTIDE SEQUENCE [LARGE SCALE GENOMIC DNA]</scope>
    <source>
        <strain evidence="2 3">RN42</strain>
    </source>
</reference>
<proteinExistence type="predicted"/>
<name>A0A3N4HPN7_ASCIM</name>
<feature type="region of interest" description="Disordered" evidence="1">
    <location>
        <begin position="13"/>
        <end position="32"/>
    </location>
</feature>
<accession>A0A3N4HPN7</accession>
<gene>
    <name evidence="2" type="ORF">BJ508DRAFT_418014</name>
</gene>
<dbReference type="AlphaFoldDB" id="A0A3N4HPN7"/>
<evidence type="ECO:0000313" key="3">
    <source>
        <dbReference type="Proteomes" id="UP000275078"/>
    </source>
</evidence>
<protein>
    <submittedName>
        <fullName evidence="2">Uncharacterized protein</fullName>
    </submittedName>
</protein>
<keyword evidence="3" id="KW-1185">Reference proteome</keyword>
<dbReference type="EMBL" id="ML119759">
    <property type="protein sequence ID" value="RPA75689.1"/>
    <property type="molecule type" value="Genomic_DNA"/>
</dbReference>
<dbReference type="Proteomes" id="UP000275078">
    <property type="component" value="Unassembled WGS sequence"/>
</dbReference>
<sequence>MLEEGVNILETSKAQFFSIPPPEPSPNISDPKISIPQLIRKSTDASVENTTKHMAPSSTPSSFLIQIITTHTSASSRGIDLLHSKGLNEHGPIPQPNPRPLPSSTASTSSSCLSSRDITRTRSLDEGVAKFHAETIAGDPPALSKLLSKGCHIRPYPTLTIHHWPIGTTS</sequence>
<evidence type="ECO:0000256" key="1">
    <source>
        <dbReference type="SAM" id="MobiDB-lite"/>
    </source>
</evidence>
<evidence type="ECO:0000313" key="2">
    <source>
        <dbReference type="EMBL" id="RPA75689.1"/>
    </source>
</evidence>
<feature type="region of interest" description="Disordered" evidence="1">
    <location>
        <begin position="83"/>
        <end position="118"/>
    </location>
</feature>
<organism evidence="2 3">
    <name type="scientific">Ascobolus immersus RN42</name>
    <dbReference type="NCBI Taxonomy" id="1160509"/>
    <lineage>
        <taxon>Eukaryota</taxon>
        <taxon>Fungi</taxon>
        <taxon>Dikarya</taxon>
        <taxon>Ascomycota</taxon>
        <taxon>Pezizomycotina</taxon>
        <taxon>Pezizomycetes</taxon>
        <taxon>Pezizales</taxon>
        <taxon>Ascobolaceae</taxon>
        <taxon>Ascobolus</taxon>
    </lineage>
</organism>